<evidence type="ECO:0000313" key="10">
    <source>
        <dbReference type="EMBL" id="CAL1171477.1"/>
    </source>
</evidence>
<dbReference type="PANTHER" id="PTHR30509:SF9">
    <property type="entry name" value="MULTIDRUG RESISTANCE PROTEIN MDTO"/>
    <property type="match status" value="1"/>
</dbReference>
<name>A0A9P1GNG9_9DINO</name>
<dbReference type="EMBL" id="CAMXCT010006675">
    <property type="protein sequence ID" value="CAI4018102.1"/>
    <property type="molecule type" value="Genomic_DNA"/>
</dbReference>
<feature type="transmembrane region" description="Helical" evidence="8">
    <location>
        <begin position="553"/>
        <end position="572"/>
    </location>
</feature>
<gene>
    <name evidence="9" type="ORF">C1SCF055_LOCUS42698</name>
</gene>
<feature type="transmembrane region" description="Helical" evidence="8">
    <location>
        <begin position="154"/>
        <end position="174"/>
    </location>
</feature>
<evidence type="ECO:0000256" key="1">
    <source>
        <dbReference type="ARBA" id="ARBA00004651"/>
    </source>
</evidence>
<feature type="region of interest" description="Disordered" evidence="7">
    <location>
        <begin position="1"/>
        <end position="27"/>
    </location>
</feature>
<evidence type="ECO:0000256" key="8">
    <source>
        <dbReference type="SAM" id="Phobius"/>
    </source>
</evidence>
<evidence type="ECO:0000256" key="6">
    <source>
        <dbReference type="SAM" id="Coils"/>
    </source>
</evidence>
<protein>
    <submittedName>
        <fullName evidence="9">Uncharacterized protein</fullName>
    </submittedName>
</protein>
<feature type="transmembrane region" description="Helical" evidence="8">
    <location>
        <begin position="608"/>
        <end position="625"/>
    </location>
</feature>
<feature type="transmembrane region" description="Helical" evidence="8">
    <location>
        <begin position="655"/>
        <end position="672"/>
    </location>
</feature>
<keyword evidence="3 8" id="KW-0812">Transmembrane</keyword>
<evidence type="ECO:0000256" key="4">
    <source>
        <dbReference type="ARBA" id="ARBA00022989"/>
    </source>
</evidence>
<dbReference type="PANTHER" id="PTHR30509">
    <property type="entry name" value="P-HYDROXYBENZOIC ACID EFFLUX PUMP SUBUNIT-RELATED"/>
    <property type="match status" value="1"/>
</dbReference>
<evidence type="ECO:0000256" key="7">
    <source>
        <dbReference type="SAM" id="MobiDB-lite"/>
    </source>
</evidence>
<dbReference type="GO" id="GO:0005886">
    <property type="term" value="C:plasma membrane"/>
    <property type="evidence" value="ECO:0007669"/>
    <property type="project" value="UniProtKB-SubCell"/>
</dbReference>
<comment type="subcellular location">
    <subcellularLocation>
        <location evidence="1">Cell membrane</location>
        <topology evidence="1">Multi-pass membrane protein</topology>
    </subcellularLocation>
</comment>
<keyword evidence="11" id="KW-1185">Reference proteome</keyword>
<dbReference type="EMBL" id="CAMXCT020006675">
    <property type="protein sequence ID" value="CAL1171477.1"/>
    <property type="molecule type" value="Genomic_DNA"/>
</dbReference>
<comment type="caution">
    <text evidence="9">The sequence shown here is derived from an EMBL/GenBank/DDBJ whole genome shotgun (WGS) entry which is preliminary data.</text>
</comment>
<feature type="non-terminal residue" evidence="9">
    <location>
        <position position="1"/>
    </location>
</feature>
<dbReference type="Proteomes" id="UP001152797">
    <property type="component" value="Unassembled WGS sequence"/>
</dbReference>
<proteinExistence type="predicted"/>
<keyword evidence="6" id="KW-0175">Coiled coil</keyword>
<sequence>VPDSESVSSMEVAGGQNGQRPDTGRLQANKRLARGNKASHRKRRVGGAYQAHVMNQAAAALGRLQEEVSALRQRMVAMENSPLIADVERGKSGLCEDNGIHKGLLRRKVQHAFGHESNPKFAEHAEHAFRGACALVFFAIPLLMPKGVLPLRDYLIDLGVYNSGVCLFIIFNLGSSFGQAFNSCRSGLQGSLMAAMLGWMMYTIFPDGVQESLDNPELAFWGGVVVGAIFVSLLICLKFSISLQMFALSGFAGTWMQFLDASQEANIIPPWRPGWSIGKDVLTQSFACTGIGMLAVMLASLLPYPRWSLTFVTENQLHANVQMVKVMRTVVDYYALDKPNKYIKDQVIRRLGHLKGLTHENQPLLAAAWWECYGFGSSQVKRRVLAQMDNITTSIFDIIWNAWQETVAEDFGEKDGHLIRQMKPYMDALLKSMEVTLQMLVKAASDGSLTPAEVLALKMSFEDIDKKDKALVDFFRKARKDVTKGSPEVIYKEVRIAHVLLYSFCEVVGKTKSLADKVHQEMSRSDFKLPPPPELDGFKSIFTGLTEKTHMVYAARGLVAFFGSFILGWFGFRDVFPPYTAGIASTVPFLITMYVGSALVSDLNRIQGLMLGYVMAPILASLTSTCEPVDLMIHLFITFVWVFLGVFVRESSPTFSSIGSMAAAFGASTLLAKNCSDPSIKKADIFESLALNCIAVLMTTLVNLGIPAENASDLAVQNLETCWSLLKKSIHELYDPNIKTVTFRASEAQLALQKAREMGNEASSEPRLWRMPWKTSLWEAVLDDTAHMVATLSTMEHAVVVGGEVSGPKKESLWKLMQQSHLFRHSAQNTVLKKMDVGTKLIGIFKHATAQRYPALSDKDVYKTYEEEDALAEQEFVSKDLGKIFGEENDRETNSVRDDDMAVMATALANLSRMKEQLRCVQHRILQNSYDE</sequence>
<keyword evidence="4 8" id="KW-1133">Transmembrane helix</keyword>
<feature type="transmembrane region" description="Helical" evidence="8">
    <location>
        <begin position="631"/>
        <end position="648"/>
    </location>
</feature>
<dbReference type="AlphaFoldDB" id="A0A9P1GNG9"/>
<feature type="coiled-coil region" evidence="6">
    <location>
        <begin position="54"/>
        <end position="81"/>
    </location>
</feature>
<accession>A0A9P1GNG9</accession>
<feature type="transmembrane region" description="Helical" evidence="8">
    <location>
        <begin position="218"/>
        <end position="236"/>
    </location>
</feature>
<evidence type="ECO:0000256" key="3">
    <source>
        <dbReference type="ARBA" id="ARBA00022692"/>
    </source>
</evidence>
<evidence type="ECO:0000256" key="5">
    <source>
        <dbReference type="ARBA" id="ARBA00023136"/>
    </source>
</evidence>
<evidence type="ECO:0000256" key="2">
    <source>
        <dbReference type="ARBA" id="ARBA00022475"/>
    </source>
</evidence>
<feature type="transmembrane region" description="Helical" evidence="8">
    <location>
        <begin position="578"/>
        <end position="596"/>
    </location>
</feature>
<keyword evidence="2" id="KW-1003">Cell membrane</keyword>
<dbReference type="EMBL" id="CAMXCT030006675">
    <property type="protein sequence ID" value="CAL4805414.1"/>
    <property type="molecule type" value="Genomic_DNA"/>
</dbReference>
<reference evidence="10" key="2">
    <citation type="submission" date="2024-04" db="EMBL/GenBank/DDBJ databases">
        <authorList>
            <person name="Chen Y."/>
            <person name="Shah S."/>
            <person name="Dougan E. K."/>
            <person name="Thang M."/>
            <person name="Chan C."/>
        </authorList>
    </citation>
    <scope>NUCLEOTIDE SEQUENCE [LARGE SCALE GENOMIC DNA]</scope>
</reference>
<keyword evidence="5 8" id="KW-0472">Membrane</keyword>
<dbReference type="OrthoDB" id="427972at2759"/>
<feature type="transmembrane region" description="Helical" evidence="8">
    <location>
        <begin position="186"/>
        <end position="206"/>
    </location>
</feature>
<evidence type="ECO:0000313" key="11">
    <source>
        <dbReference type="Proteomes" id="UP001152797"/>
    </source>
</evidence>
<feature type="transmembrane region" description="Helical" evidence="8">
    <location>
        <begin position="128"/>
        <end position="148"/>
    </location>
</feature>
<evidence type="ECO:0000313" key="9">
    <source>
        <dbReference type="EMBL" id="CAI4018102.1"/>
    </source>
</evidence>
<organism evidence="9">
    <name type="scientific">Cladocopium goreaui</name>
    <dbReference type="NCBI Taxonomy" id="2562237"/>
    <lineage>
        <taxon>Eukaryota</taxon>
        <taxon>Sar</taxon>
        <taxon>Alveolata</taxon>
        <taxon>Dinophyceae</taxon>
        <taxon>Suessiales</taxon>
        <taxon>Symbiodiniaceae</taxon>
        <taxon>Cladocopium</taxon>
    </lineage>
</organism>
<reference evidence="9" key="1">
    <citation type="submission" date="2022-10" db="EMBL/GenBank/DDBJ databases">
        <authorList>
            <person name="Chen Y."/>
            <person name="Dougan E. K."/>
            <person name="Chan C."/>
            <person name="Rhodes N."/>
            <person name="Thang M."/>
        </authorList>
    </citation>
    <scope>NUCLEOTIDE SEQUENCE</scope>
</reference>